<proteinExistence type="predicted"/>
<dbReference type="InterPro" id="IPR029061">
    <property type="entry name" value="THDP-binding"/>
</dbReference>
<dbReference type="Gene3D" id="3.40.50.970">
    <property type="match status" value="1"/>
</dbReference>
<evidence type="ECO:0000256" key="3">
    <source>
        <dbReference type="ARBA" id="ARBA00023052"/>
    </source>
</evidence>
<feature type="domain" description="Dehydrogenase E1 component" evidence="4">
    <location>
        <begin position="23"/>
        <end position="320"/>
    </location>
</feature>
<dbReference type="Pfam" id="PF00676">
    <property type="entry name" value="E1_dh"/>
    <property type="match status" value="1"/>
</dbReference>
<evidence type="ECO:0000256" key="2">
    <source>
        <dbReference type="ARBA" id="ARBA00023002"/>
    </source>
</evidence>
<dbReference type="PANTHER" id="PTHR11516:SF60">
    <property type="entry name" value="PYRUVATE DEHYDROGENASE E1 COMPONENT SUBUNIT ALPHA"/>
    <property type="match status" value="1"/>
</dbReference>
<keyword evidence="3" id="KW-0786">Thiamine pyrophosphate</keyword>
<evidence type="ECO:0000313" key="5">
    <source>
        <dbReference type="EMBL" id="TQM00856.1"/>
    </source>
</evidence>
<protein>
    <submittedName>
        <fullName evidence="5">Pyruvate dehydrogenase E1 component alpha subunit</fullName>
    </submittedName>
</protein>
<evidence type="ECO:0000313" key="6">
    <source>
        <dbReference type="Proteomes" id="UP000316096"/>
    </source>
</evidence>
<dbReference type="OrthoDB" id="9766715at2"/>
<name>A0A543CUS3_9ACTN</name>
<reference evidence="5 6" key="1">
    <citation type="submission" date="2019-06" db="EMBL/GenBank/DDBJ databases">
        <title>Sequencing the genomes of 1000 actinobacteria strains.</title>
        <authorList>
            <person name="Klenk H.-P."/>
        </authorList>
    </citation>
    <scope>NUCLEOTIDE SEQUENCE [LARGE SCALE GENOMIC DNA]</scope>
    <source>
        <strain evidence="5 6">DSM 102200</strain>
    </source>
</reference>
<gene>
    <name evidence="5" type="ORF">FB559_6579</name>
</gene>
<dbReference type="GO" id="GO:0004739">
    <property type="term" value="F:pyruvate dehydrogenase (acetyl-transferring) activity"/>
    <property type="evidence" value="ECO:0007669"/>
    <property type="project" value="TreeGrafter"/>
</dbReference>
<dbReference type="InterPro" id="IPR001017">
    <property type="entry name" value="DH_E1"/>
</dbReference>
<organism evidence="5 6">
    <name type="scientific">Actinoallomurus bryophytorum</name>
    <dbReference type="NCBI Taxonomy" id="1490222"/>
    <lineage>
        <taxon>Bacteria</taxon>
        <taxon>Bacillati</taxon>
        <taxon>Actinomycetota</taxon>
        <taxon>Actinomycetes</taxon>
        <taxon>Streptosporangiales</taxon>
        <taxon>Thermomonosporaceae</taxon>
        <taxon>Actinoallomurus</taxon>
    </lineage>
</organism>
<dbReference type="GO" id="GO:0000287">
    <property type="term" value="F:magnesium ion binding"/>
    <property type="evidence" value="ECO:0007669"/>
    <property type="project" value="UniProtKB-ARBA"/>
</dbReference>
<evidence type="ECO:0000256" key="1">
    <source>
        <dbReference type="ARBA" id="ARBA00001964"/>
    </source>
</evidence>
<dbReference type="PANTHER" id="PTHR11516">
    <property type="entry name" value="PYRUVATE DEHYDROGENASE E1 COMPONENT, ALPHA SUBUNIT BACTERIAL AND ORGANELLAR"/>
    <property type="match status" value="1"/>
</dbReference>
<dbReference type="SUPFAM" id="SSF52518">
    <property type="entry name" value="Thiamin diphosphate-binding fold (THDP-binding)"/>
    <property type="match status" value="1"/>
</dbReference>
<comment type="caution">
    <text evidence="5">The sequence shown here is derived from an EMBL/GenBank/DDBJ whole genome shotgun (WGS) entry which is preliminary data.</text>
</comment>
<dbReference type="EMBL" id="VFOZ01000001">
    <property type="protein sequence ID" value="TQM00856.1"/>
    <property type="molecule type" value="Genomic_DNA"/>
</dbReference>
<dbReference type="GO" id="GO:0006086">
    <property type="term" value="P:pyruvate decarboxylation to acetyl-CoA"/>
    <property type="evidence" value="ECO:0007669"/>
    <property type="project" value="TreeGrafter"/>
</dbReference>
<comment type="cofactor">
    <cofactor evidence="1">
        <name>thiamine diphosphate</name>
        <dbReference type="ChEBI" id="CHEBI:58937"/>
    </cofactor>
</comment>
<accession>A0A543CUS3</accession>
<dbReference type="CDD" id="cd02000">
    <property type="entry name" value="TPP_E1_PDC_ADC_BCADC"/>
    <property type="match status" value="1"/>
</dbReference>
<keyword evidence="2" id="KW-0560">Oxidoreductase</keyword>
<keyword evidence="5" id="KW-0670">Pyruvate</keyword>
<dbReference type="InterPro" id="IPR050642">
    <property type="entry name" value="PDH_E1_Alpha_Subunit"/>
</dbReference>
<keyword evidence="6" id="KW-1185">Reference proteome</keyword>
<evidence type="ECO:0000259" key="4">
    <source>
        <dbReference type="Pfam" id="PF00676"/>
    </source>
</evidence>
<dbReference type="AlphaFoldDB" id="A0A543CUS3"/>
<dbReference type="Proteomes" id="UP000316096">
    <property type="component" value="Unassembled WGS sequence"/>
</dbReference>
<sequence length="331" mass="34843">MTTASVVLDDFTKVQLENAYRVLRTIRAFEERVHVEYAEGNIPGATHLYAGQEAIAAGCCAELRPDDYISSTHRGHGHAIAKGADLTRMMMELFGREGGVCRGKGGSMHIADFSVGMLGANGIAGGGVPIGCGVGLSAKVRGTDQVGVAFVGDGGANQGAFLESLSLASVWQLPVVFVVEDNGYAQATASKYHLRGLDVARRGEAFGIPGAVVDGCDFFAVRDAAVEAVRRARSGGGPSIIDCKTARFFGHMEGFDQQAYRGSGEAEKLRAERDCIQRFTASVTGAGLVSPEEFDAIDREVADEIARAAEAAKAAADPDPAELLTDVYVSY</sequence>